<organism evidence="2 3">
    <name type="scientific">Trifolium medium</name>
    <dbReference type="NCBI Taxonomy" id="97028"/>
    <lineage>
        <taxon>Eukaryota</taxon>
        <taxon>Viridiplantae</taxon>
        <taxon>Streptophyta</taxon>
        <taxon>Embryophyta</taxon>
        <taxon>Tracheophyta</taxon>
        <taxon>Spermatophyta</taxon>
        <taxon>Magnoliopsida</taxon>
        <taxon>eudicotyledons</taxon>
        <taxon>Gunneridae</taxon>
        <taxon>Pentapetalae</taxon>
        <taxon>rosids</taxon>
        <taxon>fabids</taxon>
        <taxon>Fabales</taxon>
        <taxon>Fabaceae</taxon>
        <taxon>Papilionoideae</taxon>
        <taxon>50 kb inversion clade</taxon>
        <taxon>NPAAA clade</taxon>
        <taxon>Hologalegina</taxon>
        <taxon>IRL clade</taxon>
        <taxon>Trifolieae</taxon>
        <taxon>Trifolium</taxon>
    </lineage>
</organism>
<dbReference type="InterPro" id="IPR044974">
    <property type="entry name" value="Disease_R_plants"/>
</dbReference>
<evidence type="ECO:0000313" key="2">
    <source>
        <dbReference type="EMBL" id="MCH87094.1"/>
    </source>
</evidence>
<protein>
    <submittedName>
        <fullName evidence="2">TIR-NBS-LRR resistance protein</fullName>
    </submittedName>
</protein>
<sequence>MEGRSHTSGQSLCWDLRDKPQYAEIEKIAEEIINILGYKFPSLPKDLVGIVSLVEELENHLLLDSVDGVRVVGICGMGGIGKTTLATVLYNKISHQFHVCCLIDDLSKIYRHDGLLGAQKQILHQTLGEERLQTCNLHNTSNLIQSRLHNVKSLIILDNVDQVEQLEKLAVSREWLGAGSRIIIVSRDEHILKEYGVDVVYKVPLLNETDSLQLFSQKAFKLDHVMSSYDKLAFGIL</sequence>
<dbReference type="Gene3D" id="3.40.50.300">
    <property type="entry name" value="P-loop containing nucleotide triphosphate hydrolases"/>
    <property type="match status" value="1"/>
</dbReference>
<feature type="non-terminal residue" evidence="2">
    <location>
        <position position="237"/>
    </location>
</feature>
<dbReference type="PRINTS" id="PR00364">
    <property type="entry name" value="DISEASERSIST"/>
</dbReference>
<reference evidence="2 3" key="1">
    <citation type="journal article" date="2018" name="Front. Plant Sci.">
        <title>Red Clover (Trifolium pratense) and Zigzag Clover (T. medium) - A Picture of Genomic Similarities and Differences.</title>
        <authorList>
            <person name="Dluhosova J."/>
            <person name="Istvanek J."/>
            <person name="Nedelnik J."/>
            <person name="Repkova J."/>
        </authorList>
    </citation>
    <scope>NUCLEOTIDE SEQUENCE [LARGE SCALE GENOMIC DNA]</scope>
    <source>
        <strain evidence="3">cv. 10/8</strain>
        <tissue evidence="2">Leaf</tissue>
    </source>
</reference>
<dbReference type="SUPFAM" id="SSF52540">
    <property type="entry name" value="P-loop containing nucleoside triphosphate hydrolases"/>
    <property type="match status" value="1"/>
</dbReference>
<proteinExistence type="predicted"/>
<name>A0A392MLE1_9FABA</name>
<dbReference type="GO" id="GO:0006952">
    <property type="term" value="P:defense response"/>
    <property type="evidence" value="ECO:0007669"/>
    <property type="project" value="InterPro"/>
</dbReference>
<dbReference type="InterPro" id="IPR027417">
    <property type="entry name" value="P-loop_NTPase"/>
</dbReference>
<comment type="caution">
    <text evidence="2">The sequence shown here is derived from an EMBL/GenBank/DDBJ whole genome shotgun (WGS) entry which is preliminary data.</text>
</comment>
<dbReference type="Pfam" id="PF00931">
    <property type="entry name" value="NB-ARC"/>
    <property type="match status" value="1"/>
</dbReference>
<dbReference type="AlphaFoldDB" id="A0A392MLE1"/>
<dbReference type="PANTHER" id="PTHR11017:SF259">
    <property type="entry name" value="ADP-RIBOSYL CYCLASE_CYCLIC ADP-RIBOSE HYDROLASE"/>
    <property type="match status" value="1"/>
</dbReference>
<evidence type="ECO:0000313" key="3">
    <source>
        <dbReference type="Proteomes" id="UP000265520"/>
    </source>
</evidence>
<dbReference type="Proteomes" id="UP000265520">
    <property type="component" value="Unassembled WGS sequence"/>
</dbReference>
<dbReference type="InterPro" id="IPR002182">
    <property type="entry name" value="NB-ARC"/>
</dbReference>
<dbReference type="GO" id="GO:0043531">
    <property type="term" value="F:ADP binding"/>
    <property type="evidence" value="ECO:0007669"/>
    <property type="project" value="InterPro"/>
</dbReference>
<gene>
    <name evidence="2" type="ORF">A2U01_0007959</name>
</gene>
<feature type="domain" description="NB-ARC" evidence="1">
    <location>
        <begin position="54"/>
        <end position="221"/>
    </location>
</feature>
<evidence type="ECO:0000259" key="1">
    <source>
        <dbReference type="Pfam" id="PF00931"/>
    </source>
</evidence>
<dbReference type="PANTHER" id="PTHR11017">
    <property type="entry name" value="LEUCINE-RICH REPEAT-CONTAINING PROTEIN"/>
    <property type="match status" value="1"/>
</dbReference>
<accession>A0A392MLE1</accession>
<keyword evidence="3" id="KW-1185">Reference proteome</keyword>
<dbReference type="EMBL" id="LXQA010011518">
    <property type="protein sequence ID" value="MCH87094.1"/>
    <property type="molecule type" value="Genomic_DNA"/>
</dbReference>